<sequence length="89" mass="10378">MEEIIYSDEFHQALEDLIVILFDEEYFGFLSSSVTYVFKIYEFVDQSLMLPISKKSPFAFRNMVSFTLGTKPTTVQHGIFSLTKEKTDF</sequence>
<dbReference type="EMBL" id="CP094532">
    <property type="protein sequence ID" value="UOE42006.1"/>
    <property type="molecule type" value="Genomic_DNA"/>
</dbReference>
<dbReference type="Proteomes" id="UP000831460">
    <property type="component" value="Chromosome"/>
</dbReference>
<accession>A0ABY4BS38</accession>
<protein>
    <submittedName>
        <fullName evidence="1">Uncharacterized protein</fullName>
    </submittedName>
</protein>
<reference evidence="1 2" key="1">
    <citation type="submission" date="2022-03" db="EMBL/GenBank/DDBJ databases">
        <title>Chryseobacterium sp. isolated from particulate matters in swine house.</title>
        <authorList>
            <person name="Won M."/>
            <person name="Kim S.-J."/>
            <person name="Kwon S.-W."/>
        </authorList>
    </citation>
    <scope>NUCLEOTIDE SEQUENCE [LARGE SCALE GENOMIC DNA]</scope>
    <source>
        <strain evidence="1 2">SC2-2</strain>
    </source>
</reference>
<keyword evidence="2" id="KW-1185">Reference proteome</keyword>
<name>A0ABY4BS38_9FLAO</name>
<gene>
    <name evidence="1" type="ORF">MTP09_05065</name>
</gene>
<evidence type="ECO:0000313" key="2">
    <source>
        <dbReference type="Proteomes" id="UP000831460"/>
    </source>
</evidence>
<evidence type="ECO:0000313" key="1">
    <source>
        <dbReference type="EMBL" id="UOE42006.1"/>
    </source>
</evidence>
<proteinExistence type="predicted"/>
<organism evidence="1 2">
    <name type="scientific">Chryseobacterium suipulveris</name>
    <dbReference type="NCBI Taxonomy" id="2929800"/>
    <lineage>
        <taxon>Bacteria</taxon>
        <taxon>Pseudomonadati</taxon>
        <taxon>Bacteroidota</taxon>
        <taxon>Flavobacteriia</taxon>
        <taxon>Flavobacteriales</taxon>
        <taxon>Weeksellaceae</taxon>
        <taxon>Chryseobacterium group</taxon>
        <taxon>Chryseobacterium</taxon>
    </lineage>
</organism>
<dbReference type="RefSeq" id="WP_243550940.1">
    <property type="nucleotide sequence ID" value="NZ_CP094532.1"/>
</dbReference>